<keyword evidence="1" id="KW-0472">Membrane</keyword>
<dbReference type="AlphaFoldDB" id="A0A097ST09"/>
<dbReference type="HOGENOM" id="CLU_695771_0_0_14"/>
<dbReference type="KEGG" id="mgj:MGM1_3570"/>
<dbReference type="EMBL" id="CP007711">
    <property type="protein sequence ID" value="AIV03729.1"/>
    <property type="molecule type" value="Genomic_DNA"/>
</dbReference>
<evidence type="ECO:0000313" key="2">
    <source>
        <dbReference type="EMBL" id="AIV03729.1"/>
    </source>
</evidence>
<dbReference type="PROSITE" id="PS51257">
    <property type="entry name" value="PROKAR_LIPOPROTEIN"/>
    <property type="match status" value="1"/>
</dbReference>
<keyword evidence="1" id="KW-0812">Transmembrane</keyword>
<organism evidence="2 3">
    <name type="scientific">Candidatus Malacoplasma girerdii</name>
    <dbReference type="NCBI Taxonomy" id="1318617"/>
    <lineage>
        <taxon>Bacteria</taxon>
        <taxon>Bacillati</taxon>
        <taxon>Mycoplasmatota</taxon>
        <taxon>Mycoplasmoidales</taxon>
        <taxon>Mycoplasmoidaceae</taxon>
        <taxon>Malacoplasma</taxon>
    </lineage>
</organism>
<reference evidence="2 3" key="1">
    <citation type="journal article" date="2014" name="PLoS ONE">
        <title>An emerging Mycoplasma associated with trichomoniasis, vaginal infection and disease.</title>
        <authorList>
            <consortium name="Vaginal Microbiome Consortium"/>
            <person name="Fettweis J.M."/>
            <person name="Serrano M.G."/>
            <person name="Huang B."/>
            <person name="Brooks J.P."/>
            <person name="Glascock A.L."/>
            <person name="Sheth N.U."/>
            <person name="Strauss J.F.III."/>
            <person name="Jefferson K.K."/>
            <person name="Buck G.A."/>
        </authorList>
    </citation>
    <scope>NUCLEOTIDE SEQUENCE [LARGE SCALE GENOMIC DNA]</scope>
    <source>
        <strain evidence="2 3">VCU_M1</strain>
    </source>
</reference>
<evidence type="ECO:0000256" key="1">
    <source>
        <dbReference type="SAM" id="Phobius"/>
    </source>
</evidence>
<accession>A0A097ST09</accession>
<keyword evidence="1" id="KW-1133">Transmembrane helix</keyword>
<dbReference type="STRING" id="1318617.MGM1_3570"/>
<protein>
    <submittedName>
        <fullName evidence="2">Uncharacterized protein</fullName>
    </submittedName>
</protein>
<feature type="transmembrane region" description="Helical" evidence="1">
    <location>
        <begin position="7"/>
        <end position="30"/>
    </location>
</feature>
<proteinExistence type="predicted"/>
<sequence>MKIKKYWSLIFGFGAIIMTPTILTSCSLIVTTGDIDDAIEAPHYFINDRTFSIRIMESGSGKGHFGTGWIFYHETDTNITASKYQYYMLTNLHVSSDFNKIIAENKQAEVSLLWTDKNTVNNYKELEIFSSSEEECGHNVFSKIASVTIDNYKAGPFEPIHNAGLIYNDTKVAVDDMTAIKVDFSNWINSYGSLTGSALKERLDNLNDYAKGNNGYVMNFEKNPLSVTNISNLYTAGYPLRNVSGKKPFDNEYHFRFAHNKLTNGSISENKVDVFRNEGGIDRWTTSNNTETDAVCIRNEYFFSTLDRLDRYIGPGASGSVGIVADDINNINTYKVMGIYWGTSSQKPIYGSKYIKFDCGFQILINANDTNHQLFVDYTIQNRQDLINNPDFKIYQ</sequence>
<name>A0A097ST09_9BACT</name>
<evidence type="ECO:0000313" key="3">
    <source>
        <dbReference type="Proteomes" id="UP000030066"/>
    </source>
</evidence>
<keyword evidence="3" id="KW-1185">Reference proteome</keyword>
<gene>
    <name evidence="2" type="ORF">MGM1_3570</name>
</gene>
<dbReference type="Proteomes" id="UP000030066">
    <property type="component" value="Chromosome"/>
</dbReference>